<reference evidence="6 7" key="1">
    <citation type="submission" date="2018-03" db="EMBL/GenBank/DDBJ databases">
        <title>Genomic Encyclopedia of Archaeal and Bacterial Type Strains, Phase II (KMG-II): from individual species to whole genera.</title>
        <authorList>
            <person name="Goeker M."/>
        </authorList>
    </citation>
    <scope>NUCLEOTIDE SEQUENCE [LARGE SCALE GENOMIC DNA]</scope>
    <source>
        <strain evidence="6 7">DSM 28229</strain>
    </source>
</reference>
<feature type="modified residue" description="4-aspartylphosphate" evidence="3">
    <location>
        <position position="56"/>
    </location>
</feature>
<protein>
    <submittedName>
        <fullName evidence="6">LuxR family two component transcriptional regulator</fullName>
    </submittedName>
</protein>
<dbReference type="OrthoDB" id="9797341at2"/>
<evidence type="ECO:0000259" key="5">
    <source>
        <dbReference type="PROSITE" id="PS50110"/>
    </source>
</evidence>
<dbReference type="PROSITE" id="PS50110">
    <property type="entry name" value="RESPONSE_REGULATORY"/>
    <property type="match status" value="1"/>
</dbReference>
<dbReference type="InterPro" id="IPR058245">
    <property type="entry name" value="NreC/VraR/RcsB-like_REC"/>
</dbReference>
<proteinExistence type="predicted"/>
<dbReference type="Gene3D" id="3.40.50.2300">
    <property type="match status" value="1"/>
</dbReference>
<dbReference type="GO" id="GO:0003677">
    <property type="term" value="F:DNA binding"/>
    <property type="evidence" value="ECO:0007669"/>
    <property type="project" value="UniProtKB-KW"/>
</dbReference>
<dbReference type="SUPFAM" id="SSF46894">
    <property type="entry name" value="C-terminal effector domain of the bipartite response regulators"/>
    <property type="match status" value="1"/>
</dbReference>
<dbReference type="PANTHER" id="PTHR45566:SF1">
    <property type="entry name" value="HTH-TYPE TRANSCRIPTIONAL REGULATOR YHJB-RELATED"/>
    <property type="match status" value="1"/>
</dbReference>
<name>A0A315ZGC4_SEDFL</name>
<dbReference type="InterPro" id="IPR036388">
    <property type="entry name" value="WH-like_DNA-bd_sf"/>
</dbReference>
<dbReference type="PROSITE" id="PS50043">
    <property type="entry name" value="HTH_LUXR_2"/>
    <property type="match status" value="1"/>
</dbReference>
<comment type="caution">
    <text evidence="6">The sequence shown here is derived from an EMBL/GenBank/DDBJ whole genome shotgun (WGS) entry which is preliminary data.</text>
</comment>
<evidence type="ECO:0000256" key="1">
    <source>
        <dbReference type="ARBA" id="ARBA00022553"/>
    </source>
</evidence>
<dbReference type="CDD" id="cd06170">
    <property type="entry name" value="LuxR_C_like"/>
    <property type="match status" value="1"/>
</dbReference>
<keyword evidence="2" id="KW-0238">DNA-binding</keyword>
<feature type="domain" description="Response regulatory" evidence="5">
    <location>
        <begin position="6"/>
        <end position="121"/>
    </location>
</feature>
<dbReference type="PRINTS" id="PR00038">
    <property type="entry name" value="HTHLUXR"/>
</dbReference>
<dbReference type="Pfam" id="PF00196">
    <property type="entry name" value="GerE"/>
    <property type="match status" value="1"/>
</dbReference>
<evidence type="ECO:0000259" key="4">
    <source>
        <dbReference type="PROSITE" id="PS50043"/>
    </source>
</evidence>
<evidence type="ECO:0000256" key="3">
    <source>
        <dbReference type="PROSITE-ProRule" id="PRU00169"/>
    </source>
</evidence>
<dbReference type="SUPFAM" id="SSF52172">
    <property type="entry name" value="CheY-like"/>
    <property type="match status" value="1"/>
</dbReference>
<dbReference type="InterPro" id="IPR001789">
    <property type="entry name" value="Sig_transdc_resp-reg_receiver"/>
</dbReference>
<keyword evidence="1 3" id="KW-0597">Phosphoprotein</keyword>
<gene>
    <name evidence="6" type="ORF">BC781_101732</name>
</gene>
<dbReference type="InterPro" id="IPR000792">
    <property type="entry name" value="Tscrpt_reg_LuxR_C"/>
</dbReference>
<dbReference type="PANTHER" id="PTHR45566">
    <property type="entry name" value="HTH-TYPE TRANSCRIPTIONAL REGULATOR YHJB-RELATED"/>
    <property type="match status" value="1"/>
</dbReference>
<dbReference type="Gene3D" id="1.10.10.10">
    <property type="entry name" value="Winged helix-like DNA-binding domain superfamily/Winged helix DNA-binding domain"/>
    <property type="match status" value="1"/>
</dbReference>
<dbReference type="RefSeq" id="WP_109615875.1">
    <property type="nucleotide sequence ID" value="NZ_QGDO01000001.1"/>
</dbReference>
<accession>A0A315ZGC4</accession>
<dbReference type="SMART" id="SM00421">
    <property type="entry name" value="HTH_LUXR"/>
    <property type="match status" value="1"/>
</dbReference>
<dbReference type="GO" id="GO:0006355">
    <property type="term" value="P:regulation of DNA-templated transcription"/>
    <property type="evidence" value="ECO:0007669"/>
    <property type="project" value="InterPro"/>
</dbReference>
<dbReference type="Proteomes" id="UP000245535">
    <property type="component" value="Unassembled WGS sequence"/>
</dbReference>
<dbReference type="InterPro" id="IPR016032">
    <property type="entry name" value="Sig_transdc_resp-reg_C-effctor"/>
</dbReference>
<feature type="domain" description="HTH luxR-type" evidence="4">
    <location>
        <begin position="138"/>
        <end position="203"/>
    </location>
</feature>
<keyword evidence="7" id="KW-1185">Reference proteome</keyword>
<dbReference type="EMBL" id="QGDO01000001">
    <property type="protein sequence ID" value="PWJ44382.1"/>
    <property type="molecule type" value="Genomic_DNA"/>
</dbReference>
<dbReference type="InterPro" id="IPR011006">
    <property type="entry name" value="CheY-like_superfamily"/>
</dbReference>
<dbReference type="Pfam" id="PF00072">
    <property type="entry name" value="Response_reg"/>
    <property type="match status" value="1"/>
</dbReference>
<sequence>MDQNLKLLIVDDHVLFCNGLEQIIKQHITNAEVVIVNNPLLGLELPLSTFDLILVDMDMPQIKGFEFIKRARDQYEDLKFMIVTMHNKLSIIRKVQKEKIMGYMLKDDDAIDFLNGILSILDGNEYYSKQVIDTMLQSPKEEIVLTLREEEILNHLAQGLSMQEIAEDFSISLETVKTHAKNIKSKLKVGNKAELIKYAIDNLIL</sequence>
<dbReference type="InterPro" id="IPR051015">
    <property type="entry name" value="EvgA-like"/>
</dbReference>
<evidence type="ECO:0000313" key="6">
    <source>
        <dbReference type="EMBL" id="PWJ44382.1"/>
    </source>
</evidence>
<evidence type="ECO:0000313" key="7">
    <source>
        <dbReference type="Proteomes" id="UP000245535"/>
    </source>
</evidence>
<evidence type="ECO:0000256" key="2">
    <source>
        <dbReference type="ARBA" id="ARBA00023125"/>
    </source>
</evidence>
<dbReference type="AlphaFoldDB" id="A0A315ZGC4"/>
<dbReference type="CDD" id="cd17535">
    <property type="entry name" value="REC_NarL-like"/>
    <property type="match status" value="1"/>
</dbReference>
<organism evidence="6 7">
    <name type="scientific">Sediminitomix flava</name>
    <dbReference type="NCBI Taxonomy" id="379075"/>
    <lineage>
        <taxon>Bacteria</taxon>
        <taxon>Pseudomonadati</taxon>
        <taxon>Bacteroidota</taxon>
        <taxon>Cytophagia</taxon>
        <taxon>Cytophagales</taxon>
        <taxon>Flammeovirgaceae</taxon>
        <taxon>Sediminitomix</taxon>
    </lineage>
</organism>
<dbReference type="SMART" id="SM00448">
    <property type="entry name" value="REC"/>
    <property type="match status" value="1"/>
</dbReference>
<dbReference type="GO" id="GO:0000160">
    <property type="term" value="P:phosphorelay signal transduction system"/>
    <property type="evidence" value="ECO:0007669"/>
    <property type="project" value="InterPro"/>
</dbReference>